<feature type="transmembrane region" description="Helical" evidence="9">
    <location>
        <begin position="78"/>
        <end position="103"/>
    </location>
</feature>
<feature type="transmembrane region" description="Helical" evidence="9">
    <location>
        <begin position="20"/>
        <end position="38"/>
    </location>
</feature>
<feature type="transmembrane region" description="Helical" evidence="9">
    <location>
        <begin position="150"/>
        <end position="175"/>
    </location>
</feature>
<feature type="transmembrane region" description="Helical" evidence="9">
    <location>
        <begin position="212"/>
        <end position="232"/>
    </location>
</feature>
<comment type="subcellular location">
    <subcellularLocation>
        <location evidence="1">Cell membrane</location>
        <topology evidence="1">Multi-pass membrane protein</topology>
    </subcellularLocation>
</comment>
<organism evidence="10 11">
    <name type="scientific">Cellulomonas chengniuliangii</name>
    <dbReference type="NCBI Taxonomy" id="2968084"/>
    <lineage>
        <taxon>Bacteria</taxon>
        <taxon>Bacillati</taxon>
        <taxon>Actinomycetota</taxon>
        <taxon>Actinomycetes</taxon>
        <taxon>Micrococcales</taxon>
        <taxon>Cellulomonadaceae</taxon>
        <taxon>Cellulomonas</taxon>
    </lineage>
</organism>
<keyword evidence="11" id="KW-1185">Reference proteome</keyword>
<sequence>MRSPTASRDARRPPAWLPRALLMTLVAVFAGVLVWRALTQLGTVITIIVVAWFLSLAMEPVVRWLARRGMRRGVATGLVMFGGLVGTAAILAVFGQLFVVQLIDLFEDVPALYADLADFLDRTFGYALPPSDRLLSQLVDSWGSNVAQGVIGVGGTIIGALFILAAVLLVAFYMVAQGPAFRSAICRLLAPDRQREVLRIWEVSLEQVSNFLISRIVLAAIATLVTFGYLTIAKVPYALPLAAFTGLVSQFVPTVGTYIGGALPVAVALSVSPLTGVGVLIFIVAYQQVENLLLAPRIAAQTMSLNAAVAFLAVIAFGAVFGALGAFLSLPVVATIKAVSGTYLRRHELVDSALLDDRSDVVPGPDGPASDDPAGAGSDG</sequence>
<keyword evidence="5 9" id="KW-0812">Transmembrane</keyword>
<evidence type="ECO:0000256" key="9">
    <source>
        <dbReference type="SAM" id="Phobius"/>
    </source>
</evidence>
<feature type="transmembrane region" description="Helical" evidence="9">
    <location>
        <begin position="44"/>
        <end position="66"/>
    </location>
</feature>
<evidence type="ECO:0000313" key="10">
    <source>
        <dbReference type="EMBL" id="UUI76496.1"/>
    </source>
</evidence>
<feature type="transmembrane region" description="Helical" evidence="9">
    <location>
        <begin position="307"/>
        <end position="336"/>
    </location>
</feature>
<protein>
    <submittedName>
        <fullName evidence="10">AI-2E family transporter</fullName>
    </submittedName>
</protein>
<reference evidence="10 11" key="1">
    <citation type="submission" date="2022-07" db="EMBL/GenBank/DDBJ databases">
        <title>Novel species in genus cellulomonas.</title>
        <authorList>
            <person name="Ye L."/>
        </authorList>
    </citation>
    <scope>NUCLEOTIDE SEQUENCE [LARGE SCALE GENOMIC DNA]</scope>
    <source>
        <strain evidence="11">zg-Y338</strain>
    </source>
</reference>
<keyword evidence="3" id="KW-0813">Transport</keyword>
<gene>
    <name evidence="10" type="ORF">NP064_06315</name>
</gene>
<evidence type="ECO:0000256" key="6">
    <source>
        <dbReference type="ARBA" id="ARBA00022989"/>
    </source>
</evidence>
<evidence type="ECO:0000256" key="8">
    <source>
        <dbReference type="SAM" id="MobiDB-lite"/>
    </source>
</evidence>
<keyword evidence="4" id="KW-1003">Cell membrane</keyword>
<dbReference type="EMBL" id="CP101988">
    <property type="protein sequence ID" value="UUI76496.1"/>
    <property type="molecule type" value="Genomic_DNA"/>
</dbReference>
<dbReference type="PANTHER" id="PTHR21716:SF53">
    <property type="entry name" value="PERMEASE PERM-RELATED"/>
    <property type="match status" value="1"/>
</dbReference>
<proteinExistence type="inferred from homology"/>
<dbReference type="PANTHER" id="PTHR21716">
    <property type="entry name" value="TRANSMEMBRANE PROTEIN"/>
    <property type="match status" value="1"/>
</dbReference>
<accession>A0ABY5L4A8</accession>
<name>A0ABY5L4A8_9CELL</name>
<evidence type="ECO:0000256" key="1">
    <source>
        <dbReference type="ARBA" id="ARBA00004651"/>
    </source>
</evidence>
<evidence type="ECO:0000256" key="7">
    <source>
        <dbReference type="ARBA" id="ARBA00023136"/>
    </source>
</evidence>
<evidence type="ECO:0000256" key="5">
    <source>
        <dbReference type="ARBA" id="ARBA00022692"/>
    </source>
</evidence>
<keyword evidence="7 9" id="KW-0472">Membrane</keyword>
<feature type="compositionally biased region" description="Low complexity" evidence="8">
    <location>
        <begin position="361"/>
        <end position="380"/>
    </location>
</feature>
<feature type="region of interest" description="Disordered" evidence="8">
    <location>
        <begin position="357"/>
        <end position="380"/>
    </location>
</feature>
<evidence type="ECO:0000256" key="2">
    <source>
        <dbReference type="ARBA" id="ARBA00009773"/>
    </source>
</evidence>
<dbReference type="InterPro" id="IPR002549">
    <property type="entry name" value="AI-2E-like"/>
</dbReference>
<keyword evidence="6 9" id="KW-1133">Transmembrane helix</keyword>
<evidence type="ECO:0000256" key="4">
    <source>
        <dbReference type="ARBA" id="ARBA00022475"/>
    </source>
</evidence>
<comment type="similarity">
    <text evidence="2">Belongs to the autoinducer-2 exporter (AI-2E) (TC 2.A.86) family.</text>
</comment>
<evidence type="ECO:0000256" key="3">
    <source>
        <dbReference type="ARBA" id="ARBA00022448"/>
    </source>
</evidence>
<dbReference type="RefSeq" id="WP_227568773.1">
    <property type="nucleotide sequence ID" value="NZ_CP101988.1"/>
</dbReference>
<feature type="transmembrane region" description="Helical" evidence="9">
    <location>
        <begin position="238"/>
        <end position="259"/>
    </location>
</feature>
<feature type="transmembrane region" description="Helical" evidence="9">
    <location>
        <begin position="266"/>
        <end position="287"/>
    </location>
</feature>
<dbReference type="Proteomes" id="UP001316189">
    <property type="component" value="Chromosome"/>
</dbReference>
<dbReference type="Pfam" id="PF01594">
    <property type="entry name" value="AI-2E_transport"/>
    <property type="match status" value="1"/>
</dbReference>
<evidence type="ECO:0000313" key="11">
    <source>
        <dbReference type="Proteomes" id="UP001316189"/>
    </source>
</evidence>